<gene>
    <name evidence="6" type="ORF">JHE00_23850</name>
</gene>
<dbReference type="RefSeq" id="WP_200321900.1">
    <property type="nucleotide sequence ID" value="NZ_JAENJH010000006.1"/>
</dbReference>
<evidence type="ECO:0000256" key="1">
    <source>
        <dbReference type="ARBA" id="ARBA00023015"/>
    </source>
</evidence>
<reference evidence="6" key="1">
    <citation type="submission" date="2020-12" db="EMBL/GenBank/DDBJ databases">
        <title>Prauserella sp. ASG 168, a novel actinomycete isolated from cave rock.</title>
        <authorList>
            <person name="Suriyachadkun C."/>
        </authorList>
    </citation>
    <scope>NUCLEOTIDE SEQUENCE</scope>
    <source>
        <strain evidence="6">ASG 168</strain>
    </source>
</reference>
<proteinExistence type="predicted"/>
<dbReference type="InterPro" id="IPR011991">
    <property type="entry name" value="ArsR-like_HTH"/>
</dbReference>
<organism evidence="6 7">
    <name type="scientific">Prauserella cavernicola</name>
    <dbReference type="NCBI Taxonomy" id="2800127"/>
    <lineage>
        <taxon>Bacteria</taxon>
        <taxon>Bacillati</taxon>
        <taxon>Actinomycetota</taxon>
        <taxon>Actinomycetes</taxon>
        <taxon>Pseudonocardiales</taxon>
        <taxon>Pseudonocardiaceae</taxon>
        <taxon>Prauserella</taxon>
    </lineage>
</organism>
<dbReference type="PANTHER" id="PTHR30154">
    <property type="entry name" value="LEUCINE-RESPONSIVE REGULATORY PROTEIN"/>
    <property type="match status" value="1"/>
</dbReference>
<dbReference type="InterPro" id="IPR011008">
    <property type="entry name" value="Dimeric_a/b-barrel"/>
</dbReference>
<evidence type="ECO:0000256" key="3">
    <source>
        <dbReference type="ARBA" id="ARBA00023163"/>
    </source>
</evidence>
<dbReference type="SUPFAM" id="SSF46785">
    <property type="entry name" value="Winged helix' DNA-binding domain"/>
    <property type="match status" value="1"/>
</dbReference>
<dbReference type="Proteomes" id="UP000635245">
    <property type="component" value="Unassembled WGS sequence"/>
</dbReference>
<dbReference type="InterPro" id="IPR036390">
    <property type="entry name" value="WH_DNA-bd_sf"/>
</dbReference>
<keyword evidence="1" id="KW-0805">Transcription regulation</keyword>
<evidence type="ECO:0000259" key="4">
    <source>
        <dbReference type="Pfam" id="PF01037"/>
    </source>
</evidence>
<evidence type="ECO:0000259" key="5">
    <source>
        <dbReference type="Pfam" id="PF13404"/>
    </source>
</evidence>
<dbReference type="GO" id="GO:0043565">
    <property type="term" value="F:sequence-specific DNA binding"/>
    <property type="evidence" value="ECO:0007669"/>
    <property type="project" value="InterPro"/>
</dbReference>
<name>A0A934QVX1_9PSEU</name>
<feature type="domain" description="HTH asnC-type" evidence="5">
    <location>
        <begin position="11"/>
        <end position="51"/>
    </location>
</feature>
<dbReference type="SUPFAM" id="SSF54909">
    <property type="entry name" value="Dimeric alpha+beta barrel"/>
    <property type="match status" value="2"/>
</dbReference>
<dbReference type="Pfam" id="PF01037">
    <property type="entry name" value="AsnC_trans_reg"/>
    <property type="match status" value="1"/>
</dbReference>
<feature type="domain" description="Transcription regulator AsnC/Lrp ligand binding" evidence="4">
    <location>
        <begin position="76"/>
        <end position="140"/>
    </location>
</feature>
<dbReference type="CDD" id="cd00090">
    <property type="entry name" value="HTH_ARSR"/>
    <property type="match status" value="1"/>
</dbReference>
<sequence length="354" mass="38935">MVTAAPPDSVIDEVDLELINALQVTPRGSWAVLGRALDLDPATAARRWRRLTETGLAWVTCTIGPARHHEFCMAYIRVSVAPGSFDSVAATLLEEDSAPYLHHVTGPSPLLVVIAVRNPAAVSAFLRDVLDRLPGVTSYQAEIRTVGYSEPSRWRLDSLDPVRRGRLPPPAGESRGFTVDETDRALYRLLHIDGRTSFADLAAGTGISQATARRRVNRLLDTRHLRMRCDMAQSVSGWPITGVLWVHVPASSLDTVARALGNRAEVRLSCTLSGSANLLVMVWLRTLEGLTEFERVVGELHPGLTIVDRSVCLHTMKQMWRQLDSTGRVVRVFDPNRISFPGVPSPAEEEGLRS</sequence>
<dbReference type="InterPro" id="IPR019887">
    <property type="entry name" value="Tscrpt_reg_AsnC/Lrp_C"/>
</dbReference>
<dbReference type="InterPro" id="IPR000485">
    <property type="entry name" value="AsnC-type_HTH_dom"/>
</dbReference>
<dbReference type="PANTHER" id="PTHR30154:SF34">
    <property type="entry name" value="TRANSCRIPTIONAL REGULATOR AZLB"/>
    <property type="match status" value="1"/>
</dbReference>
<accession>A0A934QVX1</accession>
<evidence type="ECO:0000313" key="6">
    <source>
        <dbReference type="EMBL" id="MBK1787368.1"/>
    </source>
</evidence>
<feature type="domain" description="HTH asnC-type" evidence="5">
    <location>
        <begin position="180"/>
        <end position="219"/>
    </location>
</feature>
<evidence type="ECO:0000256" key="2">
    <source>
        <dbReference type="ARBA" id="ARBA00023125"/>
    </source>
</evidence>
<comment type="caution">
    <text evidence="6">The sequence shown here is derived from an EMBL/GenBank/DDBJ whole genome shotgun (WGS) entry which is preliminary data.</text>
</comment>
<dbReference type="PRINTS" id="PR00033">
    <property type="entry name" value="HTHASNC"/>
</dbReference>
<dbReference type="SMART" id="SM00344">
    <property type="entry name" value="HTH_ASNC"/>
    <property type="match status" value="2"/>
</dbReference>
<evidence type="ECO:0000313" key="7">
    <source>
        <dbReference type="Proteomes" id="UP000635245"/>
    </source>
</evidence>
<dbReference type="Gene3D" id="3.30.70.920">
    <property type="match status" value="2"/>
</dbReference>
<dbReference type="InterPro" id="IPR036388">
    <property type="entry name" value="WH-like_DNA-bd_sf"/>
</dbReference>
<dbReference type="GO" id="GO:0005829">
    <property type="term" value="C:cytosol"/>
    <property type="evidence" value="ECO:0007669"/>
    <property type="project" value="TreeGrafter"/>
</dbReference>
<keyword evidence="7" id="KW-1185">Reference proteome</keyword>
<dbReference type="InterPro" id="IPR019888">
    <property type="entry name" value="Tscrpt_reg_AsnC-like"/>
</dbReference>
<keyword evidence="2" id="KW-0238">DNA-binding</keyword>
<dbReference type="EMBL" id="JAENJH010000006">
    <property type="protein sequence ID" value="MBK1787368.1"/>
    <property type="molecule type" value="Genomic_DNA"/>
</dbReference>
<dbReference type="Gene3D" id="1.10.10.10">
    <property type="entry name" value="Winged helix-like DNA-binding domain superfamily/Winged helix DNA-binding domain"/>
    <property type="match status" value="2"/>
</dbReference>
<protein>
    <submittedName>
        <fullName evidence="6">Lrp/AsnC family transcriptional regulator</fullName>
    </submittedName>
</protein>
<dbReference type="AlphaFoldDB" id="A0A934QVX1"/>
<keyword evidence="3" id="KW-0804">Transcription</keyword>
<dbReference type="GO" id="GO:0043200">
    <property type="term" value="P:response to amino acid"/>
    <property type="evidence" value="ECO:0007669"/>
    <property type="project" value="TreeGrafter"/>
</dbReference>
<dbReference type="Pfam" id="PF13404">
    <property type="entry name" value="HTH_AsnC-type"/>
    <property type="match status" value="2"/>
</dbReference>